<gene>
    <name evidence="7" type="ORF">PCL_07908</name>
    <name evidence="6" type="ORF">Purlil1_2559</name>
</gene>
<protein>
    <recommendedName>
        <fullName evidence="10">FAR-17a/AIG1-like protein</fullName>
    </recommendedName>
</protein>
<comment type="subcellular location">
    <subcellularLocation>
        <location evidence="1">Endomembrane system</location>
        <topology evidence="1">Multi-pass membrane protein</topology>
    </subcellularLocation>
</comment>
<dbReference type="GO" id="GO:0012505">
    <property type="term" value="C:endomembrane system"/>
    <property type="evidence" value="ECO:0007669"/>
    <property type="project" value="UniProtKB-SubCell"/>
</dbReference>
<feature type="transmembrane region" description="Helical" evidence="5">
    <location>
        <begin position="86"/>
        <end position="106"/>
    </location>
</feature>
<feature type="transmembrane region" description="Helical" evidence="5">
    <location>
        <begin position="51"/>
        <end position="74"/>
    </location>
</feature>
<dbReference type="PANTHER" id="PTHR10989">
    <property type="entry name" value="ANDROGEN-INDUCED PROTEIN 1-RELATED"/>
    <property type="match status" value="1"/>
</dbReference>
<name>A0A2U3EJA6_PURLI</name>
<evidence type="ECO:0000313" key="8">
    <source>
        <dbReference type="Proteomes" id="UP000245956"/>
    </source>
</evidence>
<feature type="transmembrane region" description="Helical" evidence="5">
    <location>
        <begin position="20"/>
        <end position="39"/>
    </location>
</feature>
<organism evidence="7 8">
    <name type="scientific">Purpureocillium lilacinum</name>
    <name type="common">Paecilomyces lilacinus</name>
    <dbReference type="NCBI Taxonomy" id="33203"/>
    <lineage>
        <taxon>Eukaryota</taxon>
        <taxon>Fungi</taxon>
        <taxon>Dikarya</taxon>
        <taxon>Ascomycota</taxon>
        <taxon>Pezizomycotina</taxon>
        <taxon>Sordariomycetes</taxon>
        <taxon>Hypocreomycetidae</taxon>
        <taxon>Hypocreales</taxon>
        <taxon>Ophiocordycipitaceae</taxon>
        <taxon>Purpureocillium</taxon>
    </lineage>
</organism>
<evidence type="ECO:0000313" key="6">
    <source>
        <dbReference type="EMBL" id="KAK4093402.1"/>
    </source>
</evidence>
<keyword evidence="2 5" id="KW-0812">Transmembrane</keyword>
<dbReference type="InterPro" id="IPR006838">
    <property type="entry name" value="ADTRP_AIG1"/>
</dbReference>
<evidence type="ECO:0008006" key="10">
    <source>
        <dbReference type="Google" id="ProtNLM"/>
    </source>
</evidence>
<dbReference type="GO" id="GO:0016020">
    <property type="term" value="C:membrane"/>
    <property type="evidence" value="ECO:0007669"/>
    <property type="project" value="InterPro"/>
</dbReference>
<accession>A0A2U3EJA6</accession>
<dbReference type="EMBL" id="LCWV01000003">
    <property type="protein sequence ID" value="PWI74594.1"/>
    <property type="molecule type" value="Genomic_DNA"/>
</dbReference>
<dbReference type="Pfam" id="PF04750">
    <property type="entry name" value="Far-17a_AIG1"/>
    <property type="match status" value="1"/>
</dbReference>
<dbReference type="Proteomes" id="UP001287286">
    <property type="component" value="Unassembled WGS sequence"/>
</dbReference>
<evidence type="ECO:0000256" key="3">
    <source>
        <dbReference type="ARBA" id="ARBA00022989"/>
    </source>
</evidence>
<dbReference type="AlphaFoldDB" id="A0A2U3EJA6"/>
<dbReference type="Proteomes" id="UP000245956">
    <property type="component" value="Unassembled WGS sequence"/>
</dbReference>
<proteinExistence type="predicted"/>
<evidence type="ECO:0000256" key="2">
    <source>
        <dbReference type="ARBA" id="ARBA00022692"/>
    </source>
</evidence>
<feature type="transmembrane region" description="Helical" evidence="5">
    <location>
        <begin position="150"/>
        <end position="168"/>
    </location>
</feature>
<reference evidence="6" key="3">
    <citation type="submission" date="2023-11" db="EMBL/GenBank/DDBJ databases">
        <authorList>
            <person name="Beijen E."/>
            <person name="Ohm R.A."/>
        </authorList>
    </citation>
    <scope>NUCLEOTIDE SEQUENCE</scope>
    <source>
        <strain evidence="6">CBS 150709</strain>
    </source>
</reference>
<dbReference type="PANTHER" id="PTHR10989:SF16">
    <property type="entry name" value="AT02829P-RELATED"/>
    <property type="match status" value="1"/>
</dbReference>
<keyword evidence="4 5" id="KW-0472">Membrane</keyword>
<reference evidence="7 8" key="2">
    <citation type="journal article" date="2016" name="Front. Microbiol.">
        <title>Genome and transcriptome sequences reveal the specific parasitism of the nematophagous Purpureocillium lilacinum 36-1.</title>
        <authorList>
            <person name="Xie J."/>
            <person name="Li S."/>
            <person name="Mo C."/>
            <person name="Xiao X."/>
            <person name="Peng D."/>
            <person name="Wang G."/>
            <person name="Xiao Y."/>
        </authorList>
    </citation>
    <scope>NUCLEOTIDE SEQUENCE [LARGE SCALE GENOMIC DNA]</scope>
    <source>
        <strain evidence="7 8">36-1</strain>
    </source>
</reference>
<feature type="transmembrane region" description="Helical" evidence="5">
    <location>
        <begin position="180"/>
        <end position="198"/>
    </location>
</feature>
<reference evidence="7" key="1">
    <citation type="submission" date="2015-05" db="EMBL/GenBank/DDBJ databases">
        <authorList>
            <person name="Wang D.B."/>
            <person name="Wang M."/>
        </authorList>
    </citation>
    <scope>NUCLEOTIDE SEQUENCE</scope>
    <source>
        <strain evidence="7">36-1</strain>
    </source>
</reference>
<sequence>MAAQHRLQRLASPSPSFSLLLHLAGIASFIYSFYFLTIWETPFDEAYGWHFQFLTIIGLAVSLLCFLSGAVADVTGSAVLFDLKNALAVLATPLEVVISLLYWGISAVDPELLFVGELTLPLTADVGFHLAPAVFLTLDLVLLSPPWTVPAYGVMSLSTVFAFGYWYWVELCFSKNGWCVYNYPLLAVLVLIRRRYPYPLFGLLSTAQRILLFVTSAALVTVSSGALKWVYGNFNGYENARREPHKPMKKVQ</sequence>
<reference evidence="6 9" key="4">
    <citation type="journal article" date="2024" name="Microbiol. Resour. Announc.">
        <title>Genome annotations for the ascomycete fungi Trichoderma harzianum, Trichoderma aggressivum, and Purpureocillium lilacinum.</title>
        <authorList>
            <person name="Beijen E.P.W."/>
            <person name="Ohm R.A."/>
        </authorList>
    </citation>
    <scope>NUCLEOTIDE SEQUENCE [LARGE SCALE GENOMIC DNA]</scope>
    <source>
        <strain evidence="6 9">CBS 150709</strain>
    </source>
</reference>
<feature type="transmembrane region" description="Helical" evidence="5">
    <location>
        <begin position="210"/>
        <end position="231"/>
    </location>
</feature>
<evidence type="ECO:0000256" key="4">
    <source>
        <dbReference type="ARBA" id="ARBA00023136"/>
    </source>
</evidence>
<evidence type="ECO:0000313" key="7">
    <source>
        <dbReference type="EMBL" id="PWI74594.1"/>
    </source>
</evidence>
<keyword evidence="3 5" id="KW-1133">Transmembrane helix</keyword>
<evidence type="ECO:0000313" key="9">
    <source>
        <dbReference type="Proteomes" id="UP001287286"/>
    </source>
</evidence>
<comment type="caution">
    <text evidence="7">The sequence shown here is derived from an EMBL/GenBank/DDBJ whole genome shotgun (WGS) entry which is preliminary data.</text>
</comment>
<evidence type="ECO:0000256" key="1">
    <source>
        <dbReference type="ARBA" id="ARBA00004127"/>
    </source>
</evidence>
<dbReference type="EMBL" id="JAWRVI010000006">
    <property type="protein sequence ID" value="KAK4093402.1"/>
    <property type="molecule type" value="Genomic_DNA"/>
</dbReference>
<keyword evidence="9" id="KW-1185">Reference proteome</keyword>
<evidence type="ECO:0000256" key="5">
    <source>
        <dbReference type="SAM" id="Phobius"/>
    </source>
</evidence>